<dbReference type="SMART" id="SM00703">
    <property type="entry name" value="NRF"/>
    <property type="match status" value="1"/>
</dbReference>
<feature type="transmembrane region" description="Helical" evidence="1">
    <location>
        <begin position="587"/>
        <end position="606"/>
    </location>
</feature>
<keyword evidence="1" id="KW-0472">Membrane</keyword>
<feature type="transmembrane region" description="Helical" evidence="1">
    <location>
        <begin position="662"/>
        <end position="688"/>
    </location>
</feature>
<dbReference type="OrthoDB" id="207378at2759"/>
<evidence type="ECO:0000313" key="4">
    <source>
        <dbReference type="Proteomes" id="UP000242188"/>
    </source>
</evidence>
<feature type="domain" description="Nose resistant-to-fluoxetine protein N-terminal" evidence="2">
    <location>
        <begin position="118"/>
        <end position="245"/>
    </location>
</feature>
<dbReference type="AlphaFoldDB" id="A0A210PKZ3"/>
<gene>
    <name evidence="3" type="ORF">KP79_PYT21324</name>
</gene>
<feature type="transmembrane region" description="Helical" evidence="1">
    <location>
        <begin position="728"/>
        <end position="749"/>
    </location>
</feature>
<dbReference type="InterPro" id="IPR006621">
    <property type="entry name" value="Nose-resist-to-fluoxetine_N"/>
</dbReference>
<reference evidence="3 4" key="1">
    <citation type="journal article" date="2017" name="Nat. Ecol. Evol.">
        <title>Scallop genome provides insights into evolution of bilaterian karyotype and development.</title>
        <authorList>
            <person name="Wang S."/>
            <person name="Zhang J."/>
            <person name="Jiao W."/>
            <person name="Li J."/>
            <person name="Xun X."/>
            <person name="Sun Y."/>
            <person name="Guo X."/>
            <person name="Huan P."/>
            <person name="Dong B."/>
            <person name="Zhang L."/>
            <person name="Hu X."/>
            <person name="Sun X."/>
            <person name="Wang J."/>
            <person name="Zhao C."/>
            <person name="Wang Y."/>
            <person name="Wang D."/>
            <person name="Huang X."/>
            <person name="Wang R."/>
            <person name="Lv J."/>
            <person name="Li Y."/>
            <person name="Zhang Z."/>
            <person name="Liu B."/>
            <person name="Lu W."/>
            <person name="Hui Y."/>
            <person name="Liang J."/>
            <person name="Zhou Z."/>
            <person name="Hou R."/>
            <person name="Li X."/>
            <person name="Liu Y."/>
            <person name="Li H."/>
            <person name="Ning X."/>
            <person name="Lin Y."/>
            <person name="Zhao L."/>
            <person name="Xing Q."/>
            <person name="Dou J."/>
            <person name="Li Y."/>
            <person name="Mao J."/>
            <person name="Guo H."/>
            <person name="Dou H."/>
            <person name="Li T."/>
            <person name="Mu C."/>
            <person name="Jiang W."/>
            <person name="Fu Q."/>
            <person name="Fu X."/>
            <person name="Miao Y."/>
            <person name="Liu J."/>
            <person name="Yu Q."/>
            <person name="Li R."/>
            <person name="Liao H."/>
            <person name="Li X."/>
            <person name="Kong Y."/>
            <person name="Jiang Z."/>
            <person name="Chourrout D."/>
            <person name="Li R."/>
            <person name="Bao Z."/>
        </authorList>
    </citation>
    <scope>NUCLEOTIDE SEQUENCE [LARGE SCALE GENOMIC DNA]</scope>
    <source>
        <strain evidence="3 4">PY_sf001</strain>
    </source>
</reference>
<feature type="transmembrane region" description="Helical" evidence="1">
    <location>
        <begin position="406"/>
        <end position="428"/>
    </location>
</feature>
<accession>A0A210PKZ3</accession>
<evidence type="ECO:0000256" key="1">
    <source>
        <dbReference type="SAM" id="Phobius"/>
    </source>
</evidence>
<dbReference type="GO" id="GO:0016747">
    <property type="term" value="F:acyltransferase activity, transferring groups other than amino-acyl groups"/>
    <property type="evidence" value="ECO:0007669"/>
    <property type="project" value="InterPro"/>
</dbReference>
<dbReference type="PANTHER" id="PTHR11161">
    <property type="entry name" value="O-ACYLTRANSFERASE"/>
    <property type="match status" value="1"/>
</dbReference>
<organism evidence="3 4">
    <name type="scientific">Mizuhopecten yessoensis</name>
    <name type="common">Japanese scallop</name>
    <name type="synonym">Patinopecten yessoensis</name>
    <dbReference type="NCBI Taxonomy" id="6573"/>
    <lineage>
        <taxon>Eukaryota</taxon>
        <taxon>Metazoa</taxon>
        <taxon>Spiralia</taxon>
        <taxon>Lophotrochozoa</taxon>
        <taxon>Mollusca</taxon>
        <taxon>Bivalvia</taxon>
        <taxon>Autobranchia</taxon>
        <taxon>Pteriomorphia</taxon>
        <taxon>Pectinida</taxon>
        <taxon>Pectinoidea</taxon>
        <taxon>Pectinidae</taxon>
        <taxon>Mizuhopecten</taxon>
    </lineage>
</organism>
<feature type="transmembrane region" description="Helical" evidence="1">
    <location>
        <begin position="254"/>
        <end position="279"/>
    </location>
</feature>
<evidence type="ECO:0000313" key="3">
    <source>
        <dbReference type="EMBL" id="OWF37158.1"/>
    </source>
</evidence>
<dbReference type="InterPro" id="IPR002656">
    <property type="entry name" value="Acyl_transf_3_dom"/>
</dbReference>
<feature type="transmembrane region" description="Helical" evidence="1">
    <location>
        <begin position="538"/>
        <end position="558"/>
    </location>
</feature>
<comment type="caution">
    <text evidence="3">The sequence shown here is derived from an EMBL/GenBank/DDBJ whole genome shotgun (WGS) entry which is preliminary data.</text>
</comment>
<protein>
    <submittedName>
        <fullName evidence="3">Nose resistant to fluoxetine protein 6</fullName>
    </submittedName>
</protein>
<proteinExistence type="predicted"/>
<evidence type="ECO:0000259" key="2">
    <source>
        <dbReference type="SMART" id="SM00703"/>
    </source>
</evidence>
<feature type="transmembrane region" description="Helical" evidence="1">
    <location>
        <begin position="618"/>
        <end position="639"/>
    </location>
</feature>
<feature type="transmembrane region" description="Helical" evidence="1">
    <location>
        <begin position="368"/>
        <end position="386"/>
    </location>
</feature>
<dbReference type="Proteomes" id="UP000242188">
    <property type="component" value="Unassembled WGS sequence"/>
</dbReference>
<feature type="transmembrane region" description="Helical" evidence="1">
    <location>
        <begin position="700"/>
        <end position="722"/>
    </location>
</feature>
<dbReference type="Pfam" id="PF20146">
    <property type="entry name" value="NRF"/>
    <property type="match status" value="1"/>
</dbReference>
<feature type="transmembrane region" description="Helical" evidence="1">
    <location>
        <begin position="449"/>
        <end position="470"/>
    </location>
</feature>
<keyword evidence="1" id="KW-1133">Transmembrane helix</keyword>
<dbReference type="EMBL" id="NEDP02005594">
    <property type="protein sequence ID" value="OWF37158.1"/>
    <property type="molecule type" value="Genomic_DNA"/>
</dbReference>
<keyword evidence="1" id="KW-0812">Transmembrane</keyword>
<sequence length="766" mass="86055">MPTLTHPHIKSIMDFYKRILVLTVYSAFVVNSITAADEMSNYNKMFANIFEVAQRMHSTEEDKVAKAELFRSGSRDIFHPYVQKFKSILDSEAVNNPDVSEAVNMYNLSEAATTYNVSDACLTDTKQIILAFERNEQWVIKLLDALGKPSSGVLQGNIQWAGSYEECNAVEGRVFVNMVNNTGPQYTLKGKYCKGQLDLGIMGLSATLGTCVPKTCSTEDANTLMNLAISLLSNKMHFHGTSCPEVETEYDARAIVTLTICSIIGLMMLLGTGYDVIVVRYLREKERKQEEEDKDMTKNMDAGQYQSESSLNESTTLLKKLPKPTVVRSEEGVIGKILMAFSVMTNGEKLLSTAQGEGSLTAINGMRFLSITWVILGHNFSSGTSFSVNMLPFYGKMINRWTFQTIGNAFVSVDSFFTMSGLLLSYLFMKEMKKTNGKMNWAMFYFHRFWRLTPPYMLVLMISATLTRYMGGDGGPQWVKKGIEVDYCEDTWWTNLLYINNLVKTNKMCLGWSWYLANDMQFFVISPLMLVPLYYKKYLGFLVCGVLLVASFITTGVLNSNHGWPASPLDQRVGQSAIESYMDDYYFKPWCRIGPYIVGILAGYALQACDCRMKINKFVNLLGWLVATFTACAIVYGLYDSLTGTMLTESVAAFYNTVHRSAWGVCICWVIFACATGNGGFVNTLLSWKGLVPLSRLSYCAYLIHLIIITVRANSMQIPVYVSVFEEVVSYLGILMMTFGLAFITSLAFESPMMGLEKVLFPKKRK</sequence>
<feature type="transmembrane region" description="Helical" evidence="1">
    <location>
        <begin position="512"/>
        <end position="531"/>
    </location>
</feature>
<dbReference type="Pfam" id="PF01757">
    <property type="entry name" value="Acyl_transf_3"/>
    <property type="match status" value="1"/>
</dbReference>
<name>A0A210PKZ3_MIZYE</name>
<dbReference type="PANTHER" id="PTHR11161:SF0">
    <property type="entry name" value="O-ACYLTRANSFERASE LIKE PROTEIN"/>
    <property type="match status" value="1"/>
</dbReference>
<dbReference type="InterPro" id="IPR052728">
    <property type="entry name" value="O2_lipid_transport_reg"/>
</dbReference>
<keyword evidence="4" id="KW-1185">Reference proteome</keyword>